<proteinExistence type="predicted"/>
<organism evidence="1">
    <name type="scientific">Graphocephala atropunctata</name>
    <dbReference type="NCBI Taxonomy" id="36148"/>
    <lineage>
        <taxon>Eukaryota</taxon>
        <taxon>Metazoa</taxon>
        <taxon>Ecdysozoa</taxon>
        <taxon>Arthropoda</taxon>
        <taxon>Hexapoda</taxon>
        <taxon>Insecta</taxon>
        <taxon>Pterygota</taxon>
        <taxon>Neoptera</taxon>
        <taxon>Paraneoptera</taxon>
        <taxon>Hemiptera</taxon>
        <taxon>Auchenorrhyncha</taxon>
        <taxon>Membracoidea</taxon>
        <taxon>Cicadellidae</taxon>
        <taxon>Cicadellinae</taxon>
        <taxon>Cicadellini</taxon>
        <taxon>Graphocephala</taxon>
    </lineage>
</organism>
<dbReference type="EMBL" id="GEBQ01002047">
    <property type="protein sequence ID" value="JAT37930.1"/>
    <property type="molecule type" value="Transcribed_RNA"/>
</dbReference>
<accession>A0A1B6MPP5</accession>
<name>A0A1B6MPP5_9HEMI</name>
<sequence length="162" mass="17208">IPHVLHDGHIADTHEVAAAKSAHLAALATQSHGHGYGRSYGYSGEDEHTSSHGGLRYHGPYAIPHVLHDGHIADTHEVAAAKAEHFAAVAKAKAYAGYGHDYSGRYAGGYGEHSGAYHGYSHHVTPYHGPLAKPVVLKSGYLADTHEVATAKHHHIEAVNKA</sequence>
<feature type="non-terminal residue" evidence="1">
    <location>
        <position position="162"/>
    </location>
</feature>
<dbReference type="AlphaFoldDB" id="A0A1B6MPP5"/>
<feature type="non-terminal residue" evidence="1">
    <location>
        <position position="1"/>
    </location>
</feature>
<reference evidence="1" key="1">
    <citation type="submission" date="2015-11" db="EMBL/GenBank/DDBJ databases">
        <title>De novo transcriptome assembly of four potential Pierce s Disease insect vectors from Arizona vineyards.</title>
        <authorList>
            <person name="Tassone E.E."/>
        </authorList>
    </citation>
    <scope>NUCLEOTIDE SEQUENCE</scope>
</reference>
<gene>
    <name evidence="1" type="ORF">g.6236</name>
</gene>
<evidence type="ECO:0000313" key="1">
    <source>
        <dbReference type="EMBL" id="JAT37930.1"/>
    </source>
</evidence>
<protein>
    <submittedName>
        <fullName evidence="1">Uncharacterized protein</fullName>
    </submittedName>
</protein>